<evidence type="ECO:0000313" key="2">
    <source>
        <dbReference type="EMBL" id="KAL3089156.1"/>
    </source>
</evidence>
<feature type="compositionally biased region" description="Polar residues" evidence="1">
    <location>
        <begin position="1"/>
        <end position="27"/>
    </location>
</feature>
<reference evidence="2 3" key="1">
    <citation type="submission" date="2024-10" db="EMBL/GenBank/DDBJ databases">
        <authorList>
            <person name="Kim D."/>
        </authorList>
    </citation>
    <scope>NUCLEOTIDE SEQUENCE [LARGE SCALE GENOMIC DNA]</scope>
    <source>
        <strain evidence="2">BH-2024</strain>
    </source>
</reference>
<dbReference type="AlphaFoldDB" id="A0ABD2JEW8"/>
<gene>
    <name evidence="2" type="ORF">niasHT_021100</name>
</gene>
<organism evidence="2 3">
    <name type="scientific">Heterodera trifolii</name>
    <dbReference type="NCBI Taxonomy" id="157864"/>
    <lineage>
        <taxon>Eukaryota</taxon>
        <taxon>Metazoa</taxon>
        <taxon>Ecdysozoa</taxon>
        <taxon>Nematoda</taxon>
        <taxon>Chromadorea</taxon>
        <taxon>Rhabditida</taxon>
        <taxon>Tylenchina</taxon>
        <taxon>Tylenchomorpha</taxon>
        <taxon>Tylenchoidea</taxon>
        <taxon>Heteroderidae</taxon>
        <taxon>Heteroderinae</taxon>
        <taxon>Heterodera</taxon>
    </lineage>
</organism>
<sequence>MSNNQQKNTNFGQRWQLESNTSGSDSKTFLWGQPPDFGLTAKSRNDLFGPLPPSQGVSPSKKKPSSKSHGDAFRPPWEDSSEEEKEGTVTEGKGTEEKRWDMEESGWGQRTTEQVGSSSVSNAGVTNVASTSVDIDQNKDKNRVAQQPFFGRRRRVVSAFEKIVFRSANSGLTILMPRGHPHLEAAFRIASETYSHGYNTANASKALDRFVKRKLLYVERMQCLAKEEPTAWNSTVQICRKFITVPSIGVRNTKFEGHGATLKESVDNCDLAILYELFDFDVIKEANVEINNMQRKLESVGYGAKTGLEDAGLARLFYGKIRRKTKRNFRAQRTLLLIFLYRVGIISVCM</sequence>
<evidence type="ECO:0000313" key="3">
    <source>
        <dbReference type="Proteomes" id="UP001620626"/>
    </source>
</evidence>
<comment type="caution">
    <text evidence="2">The sequence shown here is derived from an EMBL/GenBank/DDBJ whole genome shotgun (WGS) entry which is preliminary data.</text>
</comment>
<proteinExistence type="predicted"/>
<protein>
    <submittedName>
        <fullName evidence="2">Uncharacterized protein</fullName>
    </submittedName>
</protein>
<accession>A0ABD2JEW8</accession>
<feature type="compositionally biased region" description="Polar residues" evidence="1">
    <location>
        <begin position="108"/>
        <end position="124"/>
    </location>
</feature>
<dbReference type="EMBL" id="JBICBT010000987">
    <property type="protein sequence ID" value="KAL3089156.1"/>
    <property type="molecule type" value="Genomic_DNA"/>
</dbReference>
<dbReference type="Proteomes" id="UP001620626">
    <property type="component" value="Unassembled WGS sequence"/>
</dbReference>
<keyword evidence="3" id="KW-1185">Reference proteome</keyword>
<feature type="region of interest" description="Disordered" evidence="1">
    <location>
        <begin position="1"/>
        <end position="124"/>
    </location>
</feature>
<evidence type="ECO:0000256" key="1">
    <source>
        <dbReference type="SAM" id="MobiDB-lite"/>
    </source>
</evidence>
<name>A0ABD2JEW8_9BILA</name>
<feature type="compositionally biased region" description="Basic and acidic residues" evidence="1">
    <location>
        <begin position="93"/>
        <end position="102"/>
    </location>
</feature>